<proteinExistence type="predicted"/>
<sequence>MEPRSGLEPETSSLPWKYCCKHEPCSIFVYTGAPTARGAPFVISIEALPI</sequence>
<reference evidence="1" key="1">
    <citation type="journal article" date="2021" name="Proc. Natl. Acad. Sci. U.S.A.">
        <title>A Catalog of Tens of Thousands of Viruses from Human Metagenomes Reveals Hidden Associations with Chronic Diseases.</title>
        <authorList>
            <person name="Tisza M.J."/>
            <person name="Buck C.B."/>
        </authorList>
    </citation>
    <scope>NUCLEOTIDE SEQUENCE</scope>
    <source>
        <strain evidence="1">CtMnh10</strain>
    </source>
</reference>
<protein>
    <submittedName>
        <fullName evidence="1">Uncharacterized protein</fullName>
    </submittedName>
</protein>
<dbReference type="EMBL" id="BK032827">
    <property type="protein sequence ID" value="DAF62752.1"/>
    <property type="molecule type" value="Genomic_DNA"/>
</dbReference>
<name>A0A8S5THY7_9CAUD</name>
<evidence type="ECO:0000313" key="1">
    <source>
        <dbReference type="EMBL" id="DAF62752.1"/>
    </source>
</evidence>
<accession>A0A8S5THY7</accession>
<organism evidence="1">
    <name type="scientific">Myoviridae sp. ctMnh10</name>
    <dbReference type="NCBI Taxonomy" id="2827682"/>
    <lineage>
        <taxon>Viruses</taxon>
        <taxon>Duplodnaviria</taxon>
        <taxon>Heunggongvirae</taxon>
        <taxon>Uroviricota</taxon>
        <taxon>Caudoviricetes</taxon>
    </lineage>
</organism>